<organism evidence="1 2">
    <name type="scientific">Leucocoprinus leucothites</name>
    <dbReference type="NCBI Taxonomy" id="201217"/>
    <lineage>
        <taxon>Eukaryota</taxon>
        <taxon>Fungi</taxon>
        <taxon>Dikarya</taxon>
        <taxon>Basidiomycota</taxon>
        <taxon>Agaricomycotina</taxon>
        <taxon>Agaricomycetes</taxon>
        <taxon>Agaricomycetidae</taxon>
        <taxon>Agaricales</taxon>
        <taxon>Agaricineae</taxon>
        <taxon>Agaricaceae</taxon>
        <taxon>Leucocoprinus</taxon>
    </lineage>
</organism>
<evidence type="ECO:0000313" key="2">
    <source>
        <dbReference type="Proteomes" id="UP000559027"/>
    </source>
</evidence>
<keyword evidence="2" id="KW-1185">Reference proteome</keyword>
<dbReference type="AlphaFoldDB" id="A0A8H5D8X9"/>
<protein>
    <submittedName>
        <fullName evidence="1">Uncharacterized protein</fullName>
    </submittedName>
</protein>
<dbReference type="EMBL" id="JAACJO010000008">
    <property type="protein sequence ID" value="KAF5354841.1"/>
    <property type="molecule type" value="Genomic_DNA"/>
</dbReference>
<sequence>MCTQISAINNQMKTFQLVSSILVAAIGISALPSPQDVCTAVCRTEKPAANVFSLFQIEMKFLLASIAIAAVAKSQYALKAKLLAGVKAAGDAANPFQGLALPSAISRNQNVPREKRLLGRKAVGAVASLLPPFRGHS</sequence>
<reference evidence="1 2" key="1">
    <citation type="journal article" date="2020" name="ISME J.">
        <title>Uncovering the hidden diversity of litter-decomposition mechanisms in mushroom-forming fungi.</title>
        <authorList>
            <person name="Floudas D."/>
            <person name="Bentzer J."/>
            <person name="Ahren D."/>
            <person name="Johansson T."/>
            <person name="Persson P."/>
            <person name="Tunlid A."/>
        </authorList>
    </citation>
    <scope>NUCLEOTIDE SEQUENCE [LARGE SCALE GENOMIC DNA]</scope>
    <source>
        <strain evidence="1 2">CBS 146.42</strain>
    </source>
</reference>
<accession>A0A8H5D8X9</accession>
<proteinExistence type="predicted"/>
<gene>
    <name evidence="1" type="ORF">D9756_005580</name>
</gene>
<name>A0A8H5D8X9_9AGAR</name>
<evidence type="ECO:0000313" key="1">
    <source>
        <dbReference type="EMBL" id="KAF5354841.1"/>
    </source>
</evidence>
<dbReference type="Proteomes" id="UP000559027">
    <property type="component" value="Unassembled WGS sequence"/>
</dbReference>
<comment type="caution">
    <text evidence="1">The sequence shown here is derived from an EMBL/GenBank/DDBJ whole genome shotgun (WGS) entry which is preliminary data.</text>
</comment>